<organism evidence="9 10">
    <name type="scientific">Pyruvatibacter mobilis</name>
    <dbReference type="NCBI Taxonomy" id="1712261"/>
    <lineage>
        <taxon>Bacteria</taxon>
        <taxon>Pseudomonadati</taxon>
        <taxon>Pseudomonadota</taxon>
        <taxon>Alphaproteobacteria</taxon>
        <taxon>Hyphomicrobiales</taxon>
        <taxon>Parvibaculaceae</taxon>
        <taxon>Pyruvatibacter</taxon>
    </lineage>
</organism>
<feature type="transmembrane region" description="Helical" evidence="6">
    <location>
        <begin position="452"/>
        <end position="473"/>
    </location>
</feature>
<feature type="transmembrane region" description="Helical" evidence="6">
    <location>
        <begin position="539"/>
        <end position="559"/>
    </location>
</feature>
<evidence type="ECO:0000313" key="10">
    <source>
        <dbReference type="Proteomes" id="UP000470384"/>
    </source>
</evidence>
<feature type="transmembrane region" description="Helical" evidence="6">
    <location>
        <begin position="26"/>
        <end position="44"/>
    </location>
</feature>
<name>A0A845QBT2_9HYPH</name>
<reference evidence="9 10" key="1">
    <citation type="journal article" date="2016" name="Int. J. Syst. Evol. Microbiol.">
        <title>Pyruvatibacter mobilis gen. nov., sp. nov., a marine bacterium from the culture broth of Picochlorum sp. 122.</title>
        <authorList>
            <person name="Wang G."/>
            <person name="Tang M."/>
            <person name="Wu H."/>
            <person name="Dai S."/>
            <person name="Li T."/>
            <person name="Chen C."/>
            <person name="He H."/>
            <person name="Fan J."/>
            <person name="Xiang W."/>
            <person name="Li X."/>
        </authorList>
    </citation>
    <scope>NUCLEOTIDE SEQUENCE [LARGE SCALE GENOMIC DNA]</scope>
    <source>
        <strain evidence="9 10">GYP-11</strain>
    </source>
</reference>
<dbReference type="GO" id="GO:0005886">
    <property type="term" value="C:plasma membrane"/>
    <property type="evidence" value="ECO:0007669"/>
    <property type="project" value="UniProtKB-SubCell"/>
</dbReference>
<feature type="transmembrane region" description="Helical" evidence="6">
    <location>
        <begin position="309"/>
        <end position="331"/>
    </location>
</feature>
<comment type="caution">
    <text evidence="9">The sequence shown here is derived from an EMBL/GenBank/DDBJ whole genome shotgun (WGS) entry which is preliminary data.</text>
</comment>
<feature type="transmembrane region" description="Helical" evidence="6">
    <location>
        <begin position="268"/>
        <end position="289"/>
    </location>
</feature>
<keyword evidence="4 6" id="KW-1133">Transmembrane helix</keyword>
<evidence type="ECO:0000313" key="9">
    <source>
        <dbReference type="EMBL" id="NBG95666.1"/>
    </source>
</evidence>
<dbReference type="InterPro" id="IPR004477">
    <property type="entry name" value="ComEC_N"/>
</dbReference>
<evidence type="ECO:0000256" key="6">
    <source>
        <dbReference type="SAM" id="Phobius"/>
    </source>
</evidence>
<accession>A0A845QBT2</accession>
<evidence type="ECO:0000256" key="4">
    <source>
        <dbReference type="ARBA" id="ARBA00022989"/>
    </source>
</evidence>
<dbReference type="InterPro" id="IPR052159">
    <property type="entry name" value="Competence_DNA_uptake"/>
</dbReference>
<dbReference type="AlphaFoldDB" id="A0A845QBT2"/>
<dbReference type="PANTHER" id="PTHR30619:SF1">
    <property type="entry name" value="RECOMBINATION PROTEIN 2"/>
    <property type="match status" value="1"/>
</dbReference>
<dbReference type="Pfam" id="PF13567">
    <property type="entry name" value="DUF4131"/>
    <property type="match status" value="1"/>
</dbReference>
<dbReference type="OrthoDB" id="9790149at2"/>
<feature type="transmembrane region" description="Helical" evidence="6">
    <location>
        <begin position="512"/>
        <end position="532"/>
    </location>
</feature>
<dbReference type="NCBIfam" id="TIGR00360">
    <property type="entry name" value="ComEC_N-term"/>
    <property type="match status" value="1"/>
</dbReference>
<feature type="transmembrane region" description="Helical" evidence="6">
    <location>
        <begin position="480"/>
        <end position="500"/>
    </location>
</feature>
<evidence type="ECO:0000256" key="3">
    <source>
        <dbReference type="ARBA" id="ARBA00022692"/>
    </source>
</evidence>
<keyword evidence="3 6" id="KW-0812">Transmembrane</keyword>
<keyword evidence="5 6" id="KW-0472">Membrane</keyword>
<comment type="subcellular location">
    <subcellularLocation>
        <location evidence="1">Cell membrane</location>
        <topology evidence="1">Multi-pass membrane protein</topology>
    </subcellularLocation>
</comment>
<evidence type="ECO:0000256" key="1">
    <source>
        <dbReference type="ARBA" id="ARBA00004651"/>
    </source>
</evidence>
<dbReference type="InterPro" id="IPR025405">
    <property type="entry name" value="DUF4131"/>
</dbReference>
<proteinExistence type="predicted"/>
<dbReference type="GeneID" id="300654866"/>
<evidence type="ECO:0000259" key="8">
    <source>
        <dbReference type="Pfam" id="PF13567"/>
    </source>
</evidence>
<evidence type="ECO:0000256" key="2">
    <source>
        <dbReference type="ARBA" id="ARBA00022475"/>
    </source>
</evidence>
<protein>
    <submittedName>
        <fullName evidence="9">DUF4131 domain-containing protein</fullName>
    </submittedName>
</protein>
<keyword evidence="2" id="KW-1003">Cell membrane</keyword>
<dbReference type="PANTHER" id="PTHR30619">
    <property type="entry name" value="DNA INTERNALIZATION/COMPETENCE PROTEIN COMEC/REC2"/>
    <property type="match status" value="1"/>
</dbReference>
<keyword evidence="10" id="KW-1185">Reference proteome</keyword>
<evidence type="ECO:0000256" key="5">
    <source>
        <dbReference type="ARBA" id="ARBA00023136"/>
    </source>
</evidence>
<sequence length="722" mass="76235">MPPLRAMAGSLRRLASEEIDRQQARLALWLPVFMGAGAVWYLSLTAEPPGWIAPLAGLLAGAAAWTARRTLSLLAPAMAFAFLAAGFASADWRTAQVTAPVIVKPISYAMVSGTLLSRTATASGGERLLIAPHEVGRLTADEMPARLRITVRTQIDGALPGDVIRLPAGLLPPPGPAAPGAFDFSRQAFFREIGAVGYALGKVEVEESWPGGFAACLEFCVSRLRVKLTHRIVDALPAPRGAVAAALMTGDRGGIPEDILQDLRDAGLAHLLAISGLHMALFAGTLFWGVRAALALVPGLALTAPIKKWAAALALAGAAGYLLVSGASVATQRAFVMFALIFIAVLTDRPAITLRNVALAALIILLLTPEAVMEASFQMSFAAAAALVAFYEGARGWVTRLSQAAVERGWAARGALYLGGIALTSIVASLATFPFAAFHFNRVVDFGLVANLAALPLVGFIVMPAALVAFILMPLGLEALPLWVAGQGIHAILWVAHQVASWPGAVSLLPAMPQTTLAAMALGGLWMVIWAGRLRWAGVLGPMIGIVLAVTAPVPVMLVEREAKLVGLRLPDGTLTLSSSRSGSFSGEVWLRRDADRRDVGEAAGAFSCDGQGCVRDHPLLGTVSLARNWQAAMEDCQQADILVTPLYMPRRCAAPLIIDRGVLSRRGAQALYLEEGGHGDGGQRLRLRVIAACDLIGDRPWSHCAPRKSWDPGPYFRRKGG</sequence>
<feature type="transmembrane region" description="Helical" evidence="6">
    <location>
        <begin position="352"/>
        <end position="369"/>
    </location>
</feature>
<dbReference type="Pfam" id="PF03772">
    <property type="entry name" value="Competence"/>
    <property type="match status" value="1"/>
</dbReference>
<feature type="domain" description="DUF4131" evidence="8">
    <location>
        <begin position="48"/>
        <end position="201"/>
    </location>
</feature>
<gene>
    <name evidence="9" type="ORF">GTQ45_07965</name>
</gene>
<feature type="transmembrane region" description="Helical" evidence="6">
    <location>
        <begin position="375"/>
        <end position="394"/>
    </location>
</feature>
<evidence type="ECO:0000259" key="7">
    <source>
        <dbReference type="Pfam" id="PF03772"/>
    </source>
</evidence>
<feature type="domain" description="ComEC/Rec2-related protein" evidence="7">
    <location>
        <begin position="247"/>
        <end position="532"/>
    </location>
</feature>
<feature type="transmembrane region" description="Helical" evidence="6">
    <location>
        <begin position="415"/>
        <end position="440"/>
    </location>
</feature>
<dbReference type="Proteomes" id="UP000470384">
    <property type="component" value="Unassembled WGS sequence"/>
</dbReference>
<dbReference type="EMBL" id="WXYQ01000005">
    <property type="protein sequence ID" value="NBG95666.1"/>
    <property type="molecule type" value="Genomic_DNA"/>
</dbReference>
<dbReference type="RefSeq" id="WP_160587577.1">
    <property type="nucleotide sequence ID" value="NZ_BMHN01000001.1"/>
</dbReference>